<name>A0A2P8PTF5_9ACTN</name>
<dbReference type="Pfam" id="PF18105">
    <property type="entry name" value="PGM1_C"/>
    <property type="match status" value="1"/>
</dbReference>
<dbReference type="Pfam" id="PF18604">
    <property type="entry name" value="PreAtp-grasp"/>
    <property type="match status" value="1"/>
</dbReference>
<reference evidence="3 4" key="1">
    <citation type="submission" date="2018-03" db="EMBL/GenBank/DDBJ databases">
        <title>Streptomyces dioscori sp. nov., a novel endophytic actinobacterium isolated from bulbil of Dioscorea bulbifera L.</title>
        <authorList>
            <person name="Zhikuan W."/>
        </authorList>
    </citation>
    <scope>NUCLEOTIDE SEQUENCE [LARGE SCALE GENOMIC DNA]</scope>
    <source>
        <strain evidence="3 4">A217</strain>
    </source>
</reference>
<evidence type="ECO:0000313" key="4">
    <source>
        <dbReference type="Proteomes" id="UP000240429"/>
    </source>
</evidence>
<dbReference type="Gene3D" id="3.30.470.20">
    <property type="entry name" value="ATP-grasp fold, B domain"/>
    <property type="match status" value="1"/>
</dbReference>
<dbReference type="PROSITE" id="PS50975">
    <property type="entry name" value="ATP_GRASP"/>
    <property type="match status" value="1"/>
</dbReference>
<dbReference type="SUPFAM" id="SSF56059">
    <property type="entry name" value="Glutathione synthetase ATP-binding domain-like"/>
    <property type="match status" value="1"/>
</dbReference>
<dbReference type="InterPro" id="IPR011761">
    <property type="entry name" value="ATP-grasp"/>
</dbReference>
<dbReference type="InterPro" id="IPR041356">
    <property type="entry name" value="PGM1_C"/>
</dbReference>
<protein>
    <recommendedName>
        <fullName evidence="2">ATP-grasp domain-containing protein</fullName>
    </recommendedName>
</protein>
<gene>
    <name evidence="3" type="ORF">C6Y14_43130</name>
</gene>
<feature type="domain" description="ATP-grasp" evidence="2">
    <location>
        <begin position="145"/>
        <end position="366"/>
    </location>
</feature>
<keyword evidence="1" id="KW-0547">Nucleotide-binding</keyword>
<comment type="caution">
    <text evidence="3">The sequence shown here is derived from an EMBL/GenBank/DDBJ whole genome shotgun (WGS) entry which is preliminary data.</text>
</comment>
<dbReference type="GO" id="GO:0005524">
    <property type="term" value="F:ATP binding"/>
    <property type="evidence" value="ECO:0007669"/>
    <property type="project" value="UniProtKB-UniRule"/>
</dbReference>
<dbReference type="AlphaFoldDB" id="A0A2P8PTF5"/>
<keyword evidence="1" id="KW-0067">ATP-binding</keyword>
<accession>A0A2P8PTF5</accession>
<dbReference type="EMBL" id="PYBJ01000044">
    <property type="protein sequence ID" value="PSM37264.1"/>
    <property type="molecule type" value="Genomic_DNA"/>
</dbReference>
<dbReference type="Proteomes" id="UP000240429">
    <property type="component" value="Unassembled WGS sequence"/>
</dbReference>
<sequence>MPRLWLGNACTEHMVDRMDLLTQDDFDGILFAMKRLVWLMRDGDALVLPRPVPGDFLYHVAQHTGISPARIHVIAPDADLLAQGLLHFKEILGRLRELVTPDWEFCPYIHDRGAEVFARELGLVTGSRFVAEGGAELLNSKVVFRALAAGAGFAVPDGIPCRTSEDLLYTLHRLLAAHPAVILKRDRAVGGHGNTVITTDPGLEGTGAQRTIVLGDPADDEQVLKEAGLTATHAPQGEIVLEVFHPDCTSVYVEVDCPEHGEAVLLNGGQLRTDQHPPVLAGLALPPRSVPGPAWEHFTSEALRMARFMHSLGYRGLASIDAVIDQVDNVWFNEVNARLGGSTHLHHIAKTLVGPDWTDSHVLISRFNVRAPALAHLLPAMREHGLAWDPHRGHGIVIASDDTAATGNLEYVVLAHNHDEASALEDQLTGLLAQYDS</sequence>
<dbReference type="GO" id="GO:0046872">
    <property type="term" value="F:metal ion binding"/>
    <property type="evidence" value="ECO:0007669"/>
    <property type="project" value="InterPro"/>
</dbReference>
<evidence type="ECO:0000259" key="2">
    <source>
        <dbReference type="PROSITE" id="PS50975"/>
    </source>
</evidence>
<proteinExistence type="predicted"/>
<evidence type="ECO:0000313" key="3">
    <source>
        <dbReference type="EMBL" id="PSM37264.1"/>
    </source>
</evidence>
<keyword evidence="4" id="KW-1185">Reference proteome</keyword>
<evidence type="ECO:0000256" key="1">
    <source>
        <dbReference type="PROSITE-ProRule" id="PRU00409"/>
    </source>
</evidence>
<dbReference type="InterPro" id="IPR040754">
    <property type="entry name" value="PreAtp-grasp"/>
</dbReference>
<organism evidence="3 4">
    <name type="scientific">Streptomyces dioscori</name>
    <dbReference type="NCBI Taxonomy" id="2109333"/>
    <lineage>
        <taxon>Bacteria</taxon>
        <taxon>Bacillati</taxon>
        <taxon>Actinomycetota</taxon>
        <taxon>Actinomycetes</taxon>
        <taxon>Kitasatosporales</taxon>
        <taxon>Streptomycetaceae</taxon>
        <taxon>Streptomyces</taxon>
        <taxon>Streptomyces aurantiacus group</taxon>
    </lineage>
</organism>